<evidence type="ECO:0000256" key="2">
    <source>
        <dbReference type="ARBA" id="ARBA00024867"/>
    </source>
</evidence>
<dbReference type="SUPFAM" id="SSF52172">
    <property type="entry name" value="CheY-like"/>
    <property type="match status" value="1"/>
</dbReference>
<evidence type="ECO:0000313" key="5">
    <source>
        <dbReference type="EMBL" id="TEB13317.1"/>
    </source>
</evidence>
<dbReference type="PANTHER" id="PTHR43228:SF1">
    <property type="entry name" value="TWO-COMPONENT RESPONSE REGULATOR ARR22"/>
    <property type="match status" value="1"/>
</dbReference>
<sequence>MGKRIMLVDDSNFARDMLKDILTKHGYEIAGEARNGREAVELFEQIKPDLITMDIAMPELDGINALKKILAANPAARVIVISSANSREIVKHVVQDGALDFVVKPFTKDRLLKAVDKALARSR</sequence>
<dbReference type="Proteomes" id="UP000297597">
    <property type="component" value="Unassembled WGS sequence"/>
</dbReference>
<dbReference type="OrthoDB" id="9790669at2"/>
<feature type="domain" description="Response regulatory" evidence="4">
    <location>
        <begin position="4"/>
        <end position="119"/>
    </location>
</feature>
<dbReference type="InterPro" id="IPR011006">
    <property type="entry name" value="CheY-like_superfamily"/>
</dbReference>
<protein>
    <recommendedName>
        <fullName evidence="1">Stage 0 sporulation protein A homolog</fullName>
    </recommendedName>
</protein>
<evidence type="ECO:0000256" key="3">
    <source>
        <dbReference type="PROSITE-ProRule" id="PRU00169"/>
    </source>
</evidence>
<dbReference type="InterPro" id="IPR052048">
    <property type="entry name" value="ST_Response_Regulator"/>
</dbReference>
<proteinExistence type="predicted"/>
<gene>
    <name evidence="5" type="primary">cheY_1</name>
    <name evidence="5" type="ORF">Pmgp_00210</name>
</gene>
<comment type="function">
    <text evidence="2">May play the central regulatory role in sporulation. It may be an element of the effector pathway responsible for the activation of sporulation genes in response to nutritional stress. Spo0A may act in concert with spo0H (a sigma factor) to control the expression of some genes that are critical to the sporulation process.</text>
</comment>
<dbReference type="EMBL" id="QFFZ01000002">
    <property type="protein sequence ID" value="TEB13317.1"/>
    <property type="molecule type" value="Genomic_DNA"/>
</dbReference>
<dbReference type="InterPro" id="IPR001789">
    <property type="entry name" value="Sig_transdc_resp-reg_receiver"/>
</dbReference>
<keyword evidence="3" id="KW-0597">Phosphoprotein</keyword>
<dbReference type="GO" id="GO:0000160">
    <property type="term" value="P:phosphorelay signal transduction system"/>
    <property type="evidence" value="ECO:0007669"/>
    <property type="project" value="InterPro"/>
</dbReference>
<reference evidence="5 6" key="1">
    <citation type="journal article" date="2018" name="Environ. Microbiol.">
        <title>Novel energy conservation strategies and behaviour of Pelotomaculum schinkii driving syntrophic propionate catabolism.</title>
        <authorList>
            <person name="Hidalgo-Ahumada C.A.P."/>
            <person name="Nobu M.K."/>
            <person name="Narihiro T."/>
            <person name="Tamaki H."/>
            <person name="Liu W.T."/>
            <person name="Kamagata Y."/>
            <person name="Stams A.J.M."/>
            <person name="Imachi H."/>
            <person name="Sousa D.Z."/>
        </authorList>
    </citation>
    <scope>NUCLEOTIDE SEQUENCE [LARGE SCALE GENOMIC DNA]</scope>
    <source>
        <strain evidence="5 6">MGP</strain>
    </source>
</reference>
<dbReference type="Pfam" id="PF00072">
    <property type="entry name" value="Response_reg"/>
    <property type="match status" value="1"/>
</dbReference>
<comment type="caution">
    <text evidence="5">The sequence shown here is derived from an EMBL/GenBank/DDBJ whole genome shotgun (WGS) entry which is preliminary data.</text>
</comment>
<keyword evidence="6" id="KW-1185">Reference proteome</keyword>
<evidence type="ECO:0000256" key="1">
    <source>
        <dbReference type="ARBA" id="ARBA00018672"/>
    </source>
</evidence>
<evidence type="ECO:0000259" key="4">
    <source>
        <dbReference type="PROSITE" id="PS50110"/>
    </source>
</evidence>
<dbReference type="SMART" id="SM00448">
    <property type="entry name" value="REC"/>
    <property type="match status" value="1"/>
</dbReference>
<dbReference type="PANTHER" id="PTHR43228">
    <property type="entry name" value="TWO-COMPONENT RESPONSE REGULATOR"/>
    <property type="match status" value="1"/>
</dbReference>
<feature type="modified residue" description="4-aspartylphosphate" evidence="3">
    <location>
        <position position="54"/>
    </location>
</feature>
<dbReference type="Gene3D" id="3.40.50.2300">
    <property type="match status" value="1"/>
</dbReference>
<accession>A0A4Y7RYB7</accession>
<evidence type="ECO:0000313" key="6">
    <source>
        <dbReference type="Proteomes" id="UP000297597"/>
    </source>
</evidence>
<name>A0A4Y7RYB7_9FIRM</name>
<organism evidence="5 6">
    <name type="scientific">Pelotomaculum propionicicum</name>
    <dbReference type="NCBI Taxonomy" id="258475"/>
    <lineage>
        <taxon>Bacteria</taxon>
        <taxon>Bacillati</taxon>
        <taxon>Bacillota</taxon>
        <taxon>Clostridia</taxon>
        <taxon>Eubacteriales</taxon>
        <taxon>Desulfotomaculaceae</taxon>
        <taxon>Pelotomaculum</taxon>
    </lineage>
</organism>
<dbReference type="PROSITE" id="PS50110">
    <property type="entry name" value="RESPONSE_REGULATORY"/>
    <property type="match status" value="1"/>
</dbReference>
<dbReference type="RefSeq" id="WP_134212116.1">
    <property type="nucleotide sequence ID" value="NZ_QFFZ01000002.1"/>
</dbReference>
<dbReference type="AlphaFoldDB" id="A0A4Y7RYB7"/>